<proteinExistence type="predicted"/>
<name>A0ABP0PLA3_9DINO</name>
<evidence type="ECO:0000313" key="2">
    <source>
        <dbReference type="EMBL" id="CAK9076811.1"/>
    </source>
</evidence>
<accession>A0ABP0PLA3</accession>
<keyword evidence="3" id="KW-1185">Reference proteome</keyword>
<feature type="compositionally biased region" description="Polar residues" evidence="1">
    <location>
        <begin position="160"/>
        <end position="170"/>
    </location>
</feature>
<evidence type="ECO:0000313" key="3">
    <source>
        <dbReference type="Proteomes" id="UP001642484"/>
    </source>
</evidence>
<comment type="caution">
    <text evidence="2">The sequence shown here is derived from an EMBL/GenBank/DDBJ whole genome shotgun (WGS) entry which is preliminary data.</text>
</comment>
<feature type="region of interest" description="Disordered" evidence="1">
    <location>
        <begin position="139"/>
        <end position="171"/>
    </location>
</feature>
<dbReference type="Proteomes" id="UP001642484">
    <property type="component" value="Unassembled WGS sequence"/>
</dbReference>
<reference evidence="2 3" key="1">
    <citation type="submission" date="2024-02" db="EMBL/GenBank/DDBJ databases">
        <authorList>
            <person name="Chen Y."/>
            <person name="Shah S."/>
            <person name="Dougan E. K."/>
            <person name="Thang M."/>
            <person name="Chan C."/>
        </authorList>
    </citation>
    <scope>NUCLEOTIDE SEQUENCE [LARGE SCALE GENOMIC DNA]</scope>
</reference>
<feature type="compositionally biased region" description="Basic and acidic residues" evidence="1">
    <location>
        <begin position="139"/>
        <end position="157"/>
    </location>
</feature>
<sequence>MKLTATSKIQDELLHKLVDPEAGILKPGAMPKMQTATSAGCSKLLGAMSTNSKAPECMRIGKLSPKVDQHILRHGMPEQEKIEARLKDFLKVSGQVRTGAISIKELDFAQDLAKKMLGHASSMEAVHHEVAKLAKVKSPERALKEGEPRMEELEKKSAKLQATSDRQSIQCPVPSLDVHAVMS</sequence>
<gene>
    <name evidence="2" type="ORF">CCMP2556_LOCUS37859</name>
</gene>
<evidence type="ECO:0000256" key="1">
    <source>
        <dbReference type="SAM" id="MobiDB-lite"/>
    </source>
</evidence>
<organism evidence="2 3">
    <name type="scientific">Durusdinium trenchii</name>
    <dbReference type="NCBI Taxonomy" id="1381693"/>
    <lineage>
        <taxon>Eukaryota</taxon>
        <taxon>Sar</taxon>
        <taxon>Alveolata</taxon>
        <taxon>Dinophyceae</taxon>
        <taxon>Suessiales</taxon>
        <taxon>Symbiodiniaceae</taxon>
        <taxon>Durusdinium</taxon>
    </lineage>
</organism>
<protein>
    <submittedName>
        <fullName evidence="2">Uncharacterized protein</fullName>
    </submittedName>
</protein>
<dbReference type="EMBL" id="CAXAMN010023330">
    <property type="protein sequence ID" value="CAK9076811.1"/>
    <property type="molecule type" value="Genomic_DNA"/>
</dbReference>